<gene>
    <name evidence="12" type="ORF">ETSY2_21035</name>
</gene>
<keyword evidence="4 9" id="KW-0547">Nucleotide-binding</keyword>
<dbReference type="GO" id="GO:0006529">
    <property type="term" value="P:asparagine biosynthetic process"/>
    <property type="evidence" value="ECO:0007669"/>
    <property type="project" value="UniProtKB-KW"/>
</dbReference>
<dbReference type="InterPro" id="IPR017932">
    <property type="entry name" value="GATase_2_dom"/>
</dbReference>
<evidence type="ECO:0000256" key="6">
    <source>
        <dbReference type="ARBA" id="ARBA00022962"/>
    </source>
</evidence>
<dbReference type="NCBIfam" id="TIGR01536">
    <property type="entry name" value="asn_synth_AEB"/>
    <property type="match status" value="1"/>
</dbReference>
<protein>
    <recommendedName>
        <fullName evidence="3">asparagine synthase (glutamine-hydrolyzing)</fullName>
        <ecNumber evidence="3">6.3.5.4</ecNumber>
    </recommendedName>
</protein>
<comment type="catalytic activity">
    <reaction evidence="7">
        <text>L-aspartate + L-glutamine + ATP + H2O = L-asparagine + L-glutamate + AMP + diphosphate + H(+)</text>
        <dbReference type="Rhea" id="RHEA:12228"/>
        <dbReference type="ChEBI" id="CHEBI:15377"/>
        <dbReference type="ChEBI" id="CHEBI:15378"/>
        <dbReference type="ChEBI" id="CHEBI:29985"/>
        <dbReference type="ChEBI" id="CHEBI:29991"/>
        <dbReference type="ChEBI" id="CHEBI:30616"/>
        <dbReference type="ChEBI" id="CHEBI:33019"/>
        <dbReference type="ChEBI" id="CHEBI:58048"/>
        <dbReference type="ChEBI" id="CHEBI:58359"/>
        <dbReference type="ChEBI" id="CHEBI:456215"/>
        <dbReference type="EC" id="6.3.5.4"/>
    </reaction>
</comment>
<dbReference type="SUPFAM" id="SSF56235">
    <property type="entry name" value="N-terminal nucleophile aminohydrolases (Ntn hydrolases)"/>
    <property type="match status" value="1"/>
</dbReference>
<feature type="site" description="Important for beta-aspartyl-AMP intermediate formation" evidence="10">
    <location>
        <position position="367"/>
    </location>
</feature>
<comment type="pathway">
    <text evidence="1">Amino-acid biosynthesis; L-asparagine biosynthesis; L-asparagine from L-aspartate (L-Gln route): step 1/1.</text>
</comment>
<proteinExistence type="inferred from homology"/>
<dbReference type="EMBL" id="AZHX01000872">
    <property type="protein sequence ID" value="ETX05764.1"/>
    <property type="molecule type" value="Genomic_DNA"/>
</dbReference>
<evidence type="ECO:0000256" key="1">
    <source>
        <dbReference type="ARBA" id="ARBA00005187"/>
    </source>
</evidence>
<reference evidence="12 13" key="1">
    <citation type="journal article" date="2014" name="Nature">
        <title>An environmental bacterial taxon with a large and distinct metabolic repertoire.</title>
        <authorList>
            <person name="Wilson M.C."/>
            <person name="Mori T."/>
            <person name="Ruckert C."/>
            <person name="Uria A.R."/>
            <person name="Helf M.J."/>
            <person name="Takada K."/>
            <person name="Gernert C."/>
            <person name="Steffens U.A."/>
            <person name="Heycke N."/>
            <person name="Schmitt S."/>
            <person name="Rinke C."/>
            <person name="Helfrich E.J."/>
            <person name="Brachmann A.O."/>
            <person name="Gurgui C."/>
            <person name="Wakimoto T."/>
            <person name="Kracht M."/>
            <person name="Crusemann M."/>
            <person name="Hentschel U."/>
            <person name="Abe I."/>
            <person name="Matsunaga S."/>
            <person name="Kalinowski J."/>
            <person name="Takeyama H."/>
            <person name="Piel J."/>
        </authorList>
    </citation>
    <scope>NUCLEOTIDE SEQUENCE [LARGE SCALE GENOMIC DNA]</scope>
    <source>
        <strain evidence="13">TSY2</strain>
    </source>
</reference>
<name>W4M5Z0_9BACT</name>
<dbReference type="PANTHER" id="PTHR43284">
    <property type="entry name" value="ASPARAGINE SYNTHETASE (GLUTAMINE-HYDROLYZING)"/>
    <property type="match status" value="1"/>
</dbReference>
<dbReference type="PIRSF" id="PIRSF001589">
    <property type="entry name" value="Asn_synthetase_glu-h"/>
    <property type="match status" value="1"/>
</dbReference>
<keyword evidence="6 8" id="KW-0315">Glutamine amidotransferase</keyword>
<evidence type="ECO:0000256" key="3">
    <source>
        <dbReference type="ARBA" id="ARBA00012737"/>
    </source>
</evidence>
<accession>W4M5Z0</accession>
<dbReference type="Gene3D" id="3.40.50.620">
    <property type="entry name" value="HUPs"/>
    <property type="match status" value="1"/>
</dbReference>
<dbReference type="EC" id="6.3.5.4" evidence="3"/>
<dbReference type="HOGENOM" id="CLU_014658_3_1_7"/>
<dbReference type="GO" id="GO:0005829">
    <property type="term" value="C:cytosol"/>
    <property type="evidence" value="ECO:0007669"/>
    <property type="project" value="TreeGrafter"/>
</dbReference>
<comment type="caution">
    <text evidence="12">The sequence shown here is derived from an EMBL/GenBank/DDBJ whole genome shotgun (WGS) entry which is preliminary data.</text>
</comment>
<evidence type="ECO:0000313" key="13">
    <source>
        <dbReference type="Proteomes" id="UP000019140"/>
    </source>
</evidence>
<dbReference type="Proteomes" id="UP000019140">
    <property type="component" value="Unassembled WGS sequence"/>
</dbReference>
<dbReference type="InterPro" id="IPR029055">
    <property type="entry name" value="Ntn_hydrolases_N"/>
</dbReference>
<dbReference type="PROSITE" id="PS51278">
    <property type="entry name" value="GATASE_TYPE_2"/>
    <property type="match status" value="1"/>
</dbReference>
<dbReference type="InterPro" id="IPR051786">
    <property type="entry name" value="ASN_synthetase/amidase"/>
</dbReference>
<dbReference type="CDD" id="cd01991">
    <property type="entry name" value="Asn_synthase_B_C"/>
    <property type="match status" value="1"/>
</dbReference>
<dbReference type="CDD" id="cd00712">
    <property type="entry name" value="AsnB"/>
    <property type="match status" value="1"/>
</dbReference>
<evidence type="ECO:0000256" key="4">
    <source>
        <dbReference type="ARBA" id="ARBA00022741"/>
    </source>
</evidence>
<feature type="active site" description="For GATase activity" evidence="8">
    <location>
        <position position="2"/>
    </location>
</feature>
<dbReference type="GO" id="GO:0004066">
    <property type="term" value="F:asparagine synthase (glutamine-hydrolyzing) activity"/>
    <property type="evidence" value="ECO:0007669"/>
    <property type="project" value="UniProtKB-EC"/>
</dbReference>
<organism evidence="12 13">
    <name type="scientific">Candidatus Entotheonella gemina</name>
    <dbReference type="NCBI Taxonomy" id="1429439"/>
    <lineage>
        <taxon>Bacteria</taxon>
        <taxon>Pseudomonadati</taxon>
        <taxon>Nitrospinota/Tectimicrobiota group</taxon>
        <taxon>Candidatus Tectimicrobiota</taxon>
        <taxon>Candidatus Entotheonellia</taxon>
        <taxon>Candidatus Entotheonellales</taxon>
        <taxon>Candidatus Entotheonellaceae</taxon>
        <taxon>Candidatus Entotheonella</taxon>
    </lineage>
</organism>
<evidence type="ECO:0000256" key="2">
    <source>
        <dbReference type="ARBA" id="ARBA00005752"/>
    </source>
</evidence>
<keyword evidence="5 9" id="KW-0067">ATP-binding</keyword>
<feature type="binding site" evidence="9">
    <location>
        <position position="290"/>
    </location>
    <ligand>
        <name>ATP</name>
        <dbReference type="ChEBI" id="CHEBI:30616"/>
    </ligand>
</feature>
<dbReference type="GO" id="GO:0005524">
    <property type="term" value="F:ATP binding"/>
    <property type="evidence" value="ECO:0007669"/>
    <property type="project" value="UniProtKB-KW"/>
</dbReference>
<evidence type="ECO:0000256" key="10">
    <source>
        <dbReference type="PIRSR" id="PIRSR001589-3"/>
    </source>
</evidence>
<dbReference type="InterPro" id="IPR014729">
    <property type="entry name" value="Rossmann-like_a/b/a_fold"/>
</dbReference>
<keyword evidence="8" id="KW-0028">Amino-acid biosynthesis</keyword>
<dbReference type="InterPro" id="IPR001962">
    <property type="entry name" value="Asn_synthase"/>
</dbReference>
<dbReference type="SUPFAM" id="SSF52402">
    <property type="entry name" value="Adenine nucleotide alpha hydrolases-like"/>
    <property type="match status" value="1"/>
</dbReference>
<feature type="domain" description="Glutamine amidotransferase type-2" evidence="11">
    <location>
        <begin position="2"/>
        <end position="213"/>
    </location>
</feature>
<comment type="similarity">
    <text evidence="2">Belongs to the asparagine synthetase family.</text>
</comment>
<evidence type="ECO:0000256" key="7">
    <source>
        <dbReference type="ARBA" id="ARBA00048741"/>
    </source>
</evidence>
<dbReference type="PANTHER" id="PTHR43284:SF1">
    <property type="entry name" value="ASPARAGINE SYNTHETASE"/>
    <property type="match status" value="1"/>
</dbReference>
<evidence type="ECO:0000256" key="8">
    <source>
        <dbReference type="PIRSR" id="PIRSR001589-1"/>
    </source>
</evidence>
<evidence type="ECO:0000259" key="11">
    <source>
        <dbReference type="PROSITE" id="PS51278"/>
    </source>
</evidence>
<keyword evidence="8" id="KW-0061">Asparagine biosynthesis</keyword>
<dbReference type="Pfam" id="PF13537">
    <property type="entry name" value="GATase_7"/>
    <property type="match status" value="1"/>
</dbReference>
<dbReference type="InterPro" id="IPR006426">
    <property type="entry name" value="Asn_synth_AEB"/>
</dbReference>
<dbReference type="Pfam" id="PF00733">
    <property type="entry name" value="Asn_synthase"/>
    <property type="match status" value="1"/>
</dbReference>
<dbReference type="AlphaFoldDB" id="W4M5Z0"/>
<keyword evidence="13" id="KW-1185">Reference proteome</keyword>
<evidence type="ECO:0000256" key="5">
    <source>
        <dbReference type="ARBA" id="ARBA00022840"/>
    </source>
</evidence>
<evidence type="ECO:0000256" key="9">
    <source>
        <dbReference type="PIRSR" id="PIRSR001589-2"/>
    </source>
</evidence>
<dbReference type="InterPro" id="IPR033738">
    <property type="entry name" value="AsnB_N"/>
</dbReference>
<dbReference type="PATRIC" id="fig|1429439.4.peg.3572"/>
<dbReference type="Gene3D" id="3.60.20.10">
    <property type="entry name" value="Glutamine Phosphoribosylpyrophosphate, subunit 1, domain 1"/>
    <property type="match status" value="1"/>
</dbReference>
<sequence>MCGISGFYEYRDQRPANAHLLAGMLNDLQHRGPDDSGVYIDGAVGIGNRRLSIIDVAGGQQPMTNEDGQVVVVSNGEIYNFRDLTARLRQCGHRFQTVCDTEVLVHLYEEDGPACVEALRGMFAFAVWDAKQRQLFIARDRLGIKPLYYFDDGQRLIFASEIKAILRHPAVSVALHPQGLSHFLSLKYVPAPQTMFANIRLLPPGHTLICDRHGVRTQPYWDLVFPEARDTRRSEADYAEELEALLRESVRLRLMSDVPFGAFLSGGVDSSTIVALMSQMLDKPVKTFAVGFDGPEAAESELPFARLVADRYRADHHEVFIRAQDLINLAETVVWHQDQPIADEACLANYMVAHLAAQHVKMVLTGEGGDELFAGYARYAWERLSPAFNRLPRAAKALALAASQRLPGLRRPKLALYALCQADEAARVSNWFPLCNTRLKAALLADEVQQSVPPGMTEAWFAELLNQTSATAPLHRMLYVDTKHWLPDDLLARGDKMSMAVSLEARVPLLDHHLAEFAATLPPHLKIRGLTRKYLLKKVSAPWLPRQIIRRKKQGFPIPMSEWFRGEARAFLWDHLSPATLRHRGLLKPEMVETLLQQHDSGFADHGSILWGLLNLELWHRVFLDAAPAAPPPPILRA</sequence>
<evidence type="ECO:0000313" key="12">
    <source>
        <dbReference type="EMBL" id="ETX05764.1"/>
    </source>
</evidence>
<feature type="binding site" evidence="9">
    <location>
        <position position="100"/>
    </location>
    <ligand>
        <name>L-glutamine</name>
        <dbReference type="ChEBI" id="CHEBI:58359"/>
    </ligand>
</feature>